<sequence length="278" mass="30590">MFGSKLDIFKKEWLDVVFEGRNKEYGAYDLRNLSPKATNIGLVVSTVAFVLLLMAPAIARWIGVEDASEVETERVIETVVELSEPPPVNEEEPPPPPPVEPPPPRVDQVRMPEPKVVPAEEVRDEEPPTVEQLKLADPGSKTIEGDPNADIRIDLPVGEGELDAEVTESGSSNEIFHSVEVQPQPPGGMAAFMKWVGDNYRYPQAAIEAGVNGLVQISFVVERDGSLTDLKVVRDLKYGTGEAAIELLKKAKKWQPGVQNGRPVRVAYTLPIRLNIQQ</sequence>
<evidence type="ECO:0000313" key="14">
    <source>
        <dbReference type="Proteomes" id="UP000199577"/>
    </source>
</evidence>
<keyword evidence="4" id="KW-1003">Cell membrane</keyword>
<organism evidence="13 14">
    <name type="scientific">Parapedobacter composti</name>
    <dbReference type="NCBI Taxonomy" id="623281"/>
    <lineage>
        <taxon>Bacteria</taxon>
        <taxon>Pseudomonadati</taxon>
        <taxon>Bacteroidota</taxon>
        <taxon>Sphingobacteriia</taxon>
        <taxon>Sphingobacteriales</taxon>
        <taxon>Sphingobacteriaceae</taxon>
        <taxon>Parapedobacter</taxon>
    </lineage>
</organism>
<protein>
    <submittedName>
        <fullName evidence="13">Protein TonB</fullName>
    </submittedName>
</protein>
<evidence type="ECO:0000256" key="10">
    <source>
        <dbReference type="SAM" id="MobiDB-lite"/>
    </source>
</evidence>
<keyword evidence="7" id="KW-0653">Protein transport</keyword>
<dbReference type="InterPro" id="IPR037682">
    <property type="entry name" value="TonB_C"/>
</dbReference>
<keyword evidence="3" id="KW-0813">Transport</keyword>
<dbReference type="PANTHER" id="PTHR33446:SF2">
    <property type="entry name" value="PROTEIN TONB"/>
    <property type="match status" value="1"/>
</dbReference>
<evidence type="ECO:0000256" key="7">
    <source>
        <dbReference type="ARBA" id="ARBA00022927"/>
    </source>
</evidence>
<dbReference type="Proteomes" id="UP000199577">
    <property type="component" value="Unassembled WGS sequence"/>
</dbReference>
<evidence type="ECO:0000256" key="4">
    <source>
        <dbReference type="ARBA" id="ARBA00022475"/>
    </source>
</evidence>
<evidence type="ECO:0000313" key="13">
    <source>
        <dbReference type="EMBL" id="SFC57334.1"/>
    </source>
</evidence>
<gene>
    <name evidence="13" type="ORF">SAMN05421747_11521</name>
</gene>
<evidence type="ECO:0000256" key="2">
    <source>
        <dbReference type="ARBA" id="ARBA00006555"/>
    </source>
</evidence>
<evidence type="ECO:0000256" key="6">
    <source>
        <dbReference type="ARBA" id="ARBA00022692"/>
    </source>
</evidence>
<dbReference type="Pfam" id="PF03544">
    <property type="entry name" value="TonB_C"/>
    <property type="match status" value="1"/>
</dbReference>
<evidence type="ECO:0000256" key="1">
    <source>
        <dbReference type="ARBA" id="ARBA00004383"/>
    </source>
</evidence>
<comment type="similarity">
    <text evidence="2">Belongs to the TonB family.</text>
</comment>
<dbReference type="PANTHER" id="PTHR33446">
    <property type="entry name" value="PROTEIN TONB-RELATED"/>
    <property type="match status" value="1"/>
</dbReference>
<keyword evidence="14" id="KW-1185">Reference proteome</keyword>
<evidence type="ECO:0000256" key="9">
    <source>
        <dbReference type="ARBA" id="ARBA00023136"/>
    </source>
</evidence>
<dbReference type="GO" id="GO:0055085">
    <property type="term" value="P:transmembrane transport"/>
    <property type="evidence" value="ECO:0007669"/>
    <property type="project" value="InterPro"/>
</dbReference>
<feature type="transmembrane region" description="Helical" evidence="11">
    <location>
        <begin position="40"/>
        <end position="62"/>
    </location>
</feature>
<reference evidence="13 14" key="1">
    <citation type="submission" date="2016-10" db="EMBL/GenBank/DDBJ databases">
        <authorList>
            <person name="de Groot N.N."/>
        </authorList>
    </citation>
    <scope>NUCLEOTIDE SEQUENCE [LARGE SCALE GENOMIC DNA]</scope>
    <source>
        <strain evidence="13 14">DSM 22900</strain>
    </source>
</reference>
<feature type="domain" description="TonB C-terminal" evidence="12">
    <location>
        <begin position="187"/>
        <end position="278"/>
    </location>
</feature>
<dbReference type="GO" id="GO:0098797">
    <property type="term" value="C:plasma membrane protein complex"/>
    <property type="evidence" value="ECO:0007669"/>
    <property type="project" value="TreeGrafter"/>
</dbReference>
<accession>A0A1I1K8Y6</accession>
<evidence type="ECO:0000256" key="3">
    <source>
        <dbReference type="ARBA" id="ARBA00022448"/>
    </source>
</evidence>
<dbReference type="GO" id="GO:0015031">
    <property type="term" value="P:protein transport"/>
    <property type="evidence" value="ECO:0007669"/>
    <property type="project" value="UniProtKB-KW"/>
</dbReference>
<dbReference type="InterPro" id="IPR051045">
    <property type="entry name" value="TonB-dependent_transducer"/>
</dbReference>
<keyword evidence="5" id="KW-0997">Cell inner membrane</keyword>
<dbReference type="InterPro" id="IPR006260">
    <property type="entry name" value="TonB/TolA_C"/>
</dbReference>
<dbReference type="OrthoDB" id="649093at2"/>
<dbReference type="AlphaFoldDB" id="A0A1I1K8Y6"/>
<dbReference type="GO" id="GO:0031992">
    <property type="term" value="F:energy transducer activity"/>
    <property type="evidence" value="ECO:0007669"/>
    <property type="project" value="TreeGrafter"/>
</dbReference>
<evidence type="ECO:0000256" key="8">
    <source>
        <dbReference type="ARBA" id="ARBA00022989"/>
    </source>
</evidence>
<feature type="region of interest" description="Disordered" evidence="10">
    <location>
        <begin position="80"/>
        <end position="110"/>
    </location>
</feature>
<name>A0A1I1K8Y6_9SPHI</name>
<evidence type="ECO:0000259" key="12">
    <source>
        <dbReference type="PROSITE" id="PS52015"/>
    </source>
</evidence>
<evidence type="ECO:0000256" key="5">
    <source>
        <dbReference type="ARBA" id="ARBA00022519"/>
    </source>
</evidence>
<proteinExistence type="inferred from homology"/>
<dbReference type="SUPFAM" id="SSF74653">
    <property type="entry name" value="TolA/TonB C-terminal domain"/>
    <property type="match status" value="1"/>
</dbReference>
<dbReference type="PROSITE" id="PS52015">
    <property type="entry name" value="TONB_CTD"/>
    <property type="match status" value="1"/>
</dbReference>
<dbReference type="STRING" id="623281.SAMN05421747_11521"/>
<dbReference type="EMBL" id="FOLL01000015">
    <property type="protein sequence ID" value="SFC57334.1"/>
    <property type="molecule type" value="Genomic_DNA"/>
</dbReference>
<dbReference type="NCBIfam" id="TIGR01352">
    <property type="entry name" value="tonB_Cterm"/>
    <property type="match status" value="1"/>
</dbReference>
<feature type="compositionally biased region" description="Pro residues" evidence="10">
    <location>
        <begin position="84"/>
        <end position="105"/>
    </location>
</feature>
<evidence type="ECO:0000256" key="11">
    <source>
        <dbReference type="SAM" id="Phobius"/>
    </source>
</evidence>
<dbReference type="Gene3D" id="3.30.1150.10">
    <property type="match status" value="1"/>
</dbReference>
<keyword evidence="8 11" id="KW-1133">Transmembrane helix</keyword>
<keyword evidence="6 11" id="KW-0812">Transmembrane</keyword>
<comment type="subcellular location">
    <subcellularLocation>
        <location evidence="1">Cell inner membrane</location>
        <topology evidence="1">Single-pass membrane protein</topology>
        <orientation evidence="1">Periplasmic side</orientation>
    </subcellularLocation>
</comment>
<keyword evidence="9 11" id="KW-0472">Membrane</keyword>
<dbReference type="RefSeq" id="WP_090974337.1">
    <property type="nucleotide sequence ID" value="NZ_FOLL01000015.1"/>
</dbReference>